<dbReference type="AlphaFoldDB" id="A0A0M4CYX2"/>
<comment type="similarity">
    <text evidence="2">Belongs to the MscS (TC 1.A.23) family.</text>
</comment>
<evidence type="ECO:0000256" key="6">
    <source>
        <dbReference type="SAM" id="Phobius"/>
    </source>
</evidence>
<keyword evidence="5 6" id="KW-0472">Membrane</keyword>
<dbReference type="InterPro" id="IPR045275">
    <property type="entry name" value="MscS_archaea/bacteria_type"/>
</dbReference>
<dbReference type="InterPro" id="IPR010920">
    <property type="entry name" value="LSM_dom_sf"/>
</dbReference>
<dbReference type="InterPro" id="IPR023408">
    <property type="entry name" value="MscS_beta-dom_sf"/>
</dbReference>
<comment type="subcellular location">
    <subcellularLocation>
        <location evidence="1">Membrane</location>
        <topology evidence="1">Multi-pass membrane protein</topology>
    </subcellularLocation>
</comment>
<keyword evidence="4 6" id="KW-1133">Transmembrane helix</keyword>
<dbReference type="Gene3D" id="2.30.30.60">
    <property type="match status" value="1"/>
</dbReference>
<dbReference type="SUPFAM" id="SSF82861">
    <property type="entry name" value="Mechanosensitive channel protein MscS (YggB), transmembrane region"/>
    <property type="match status" value="1"/>
</dbReference>
<evidence type="ECO:0000256" key="3">
    <source>
        <dbReference type="ARBA" id="ARBA00022692"/>
    </source>
</evidence>
<dbReference type="PANTHER" id="PTHR30221">
    <property type="entry name" value="SMALL-CONDUCTANCE MECHANOSENSITIVE CHANNEL"/>
    <property type="match status" value="1"/>
</dbReference>
<sequence length="282" mass="31093">MPDETLKTLIEQFSFTKITSALVFFFMVWGVVWGLRILSNWLARKFSRSRLFIASFYPVLRLVLWVGAVAFIIFGIVQPPMNTLVAISAGVGLALGLGAQDLIRNIIAGILILFDRPFRVGDMVDVGGQYGEVTNIGLRSTRLQTFDDSAVTLPNALVLSVAVSNANNGSLDEMVVTEFHLPATVDVQEVKALAAEAAACSPYVYLKKPIIVMVDDHFDRAFLSRFRIKAYVLDVRFERLLASDILERVKKEIVRRNLLPEISAPLFLARSTGVGAVAGTDD</sequence>
<evidence type="ECO:0000256" key="2">
    <source>
        <dbReference type="ARBA" id="ARBA00008017"/>
    </source>
</evidence>
<reference evidence="8 9" key="1">
    <citation type="submission" date="2015-07" db="EMBL/GenBank/DDBJ databases">
        <title>Isolation and Genomic Characterization of a Novel Halophilic Metal-Reducing Deltaproteobacterium from the Deep Subsurface.</title>
        <authorList>
            <person name="Badalamenti J.P."/>
            <person name="Summers Z.M."/>
            <person name="Gralnick J.A."/>
            <person name="Bond D.R."/>
        </authorList>
    </citation>
    <scope>NUCLEOTIDE SEQUENCE [LARGE SCALE GENOMIC DNA]</scope>
    <source>
        <strain evidence="8 9">WTL</strain>
    </source>
</reference>
<evidence type="ECO:0000256" key="4">
    <source>
        <dbReference type="ARBA" id="ARBA00022989"/>
    </source>
</evidence>
<dbReference type="GO" id="GO:0016020">
    <property type="term" value="C:membrane"/>
    <property type="evidence" value="ECO:0007669"/>
    <property type="project" value="UniProtKB-SubCell"/>
</dbReference>
<dbReference type="SUPFAM" id="SSF50182">
    <property type="entry name" value="Sm-like ribonucleoproteins"/>
    <property type="match status" value="1"/>
</dbReference>
<dbReference type="Pfam" id="PF00924">
    <property type="entry name" value="MS_channel_2nd"/>
    <property type="match status" value="1"/>
</dbReference>
<evidence type="ECO:0000259" key="7">
    <source>
        <dbReference type="Pfam" id="PF00924"/>
    </source>
</evidence>
<dbReference type="Gene3D" id="1.10.287.1260">
    <property type="match status" value="1"/>
</dbReference>
<dbReference type="RefSeq" id="WP_053551763.1">
    <property type="nucleotide sequence ID" value="NZ_CP010802.1"/>
</dbReference>
<evidence type="ECO:0000313" key="9">
    <source>
        <dbReference type="Proteomes" id="UP000057158"/>
    </source>
</evidence>
<feature type="transmembrane region" description="Helical" evidence="6">
    <location>
        <begin position="51"/>
        <end position="77"/>
    </location>
</feature>
<accession>A0A0M4CYX2</accession>
<feature type="transmembrane region" description="Helical" evidence="6">
    <location>
        <begin position="20"/>
        <end position="39"/>
    </location>
</feature>
<dbReference type="PANTHER" id="PTHR30221:SF1">
    <property type="entry name" value="SMALL-CONDUCTANCE MECHANOSENSITIVE CHANNEL"/>
    <property type="match status" value="1"/>
</dbReference>
<dbReference type="OrthoDB" id="9784565at2"/>
<feature type="domain" description="Mechanosensitive ion channel MscS" evidence="7">
    <location>
        <begin position="101"/>
        <end position="167"/>
    </location>
</feature>
<dbReference type="PATRIC" id="fig|1603606.3.peg.3292"/>
<organism evidence="8 9">
    <name type="scientific">Desulfuromonas soudanensis</name>
    <dbReference type="NCBI Taxonomy" id="1603606"/>
    <lineage>
        <taxon>Bacteria</taxon>
        <taxon>Pseudomonadati</taxon>
        <taxon>Thermodesulfobacteriota</taxon>
        <taxon>Desulfuromonadia</taxon>
        <taxon>Desulfuromonadales</taxon>
        <taxon>Desulfuromonadaceae</taxon>
        <taxon>Desulfuromonas</taxon>
    </lineage>
</organism>
<dbReference type="GO" id="GO:0008381">
    <property type="term" value="F:mechanosensitive monoatomic ion channel activity"/>
    <property type="evidence" value="ECO:0007669"/>
    <property type="project" value="InterPro"/>
</dbReference>
<name>A0A0M4CYX2_9BACT</name>
<evidence type="ECO:0000256" key="5">
    <source>
        <dbReference type="ARBA" id="ARBA00023136"/>
    </source>
</evidence>
<dbReference type="STRING" id="1603606.DSOUD_3052"/>
<feature type="transmembrane region" description="Helical" evidence="6">
    <location>
        <begin position="83"/>
        <end position="103"/>
    </location>
</feature>
<protein>
    <submittedName>
        <fullName evidence="8">Mechanosensitive ion channel</fullName>
    </submittedName>
</protein>
<keyword evidence="3 6" id="KW-0812">Transmembrane</keyword>
<dbReference type="KEGG" id="des:DSOUD_3052"/>
<evidence type="ECO:0000313" key="8">
    <source>
        <dbReference type="EMBL" id="ALC17778.1"/>
    </source>
</evidence>
<dbReference type="InterPro" id="IPR011014">
    <property type="entry name" value="MscS_channel_TM-2"/>
</dbReference>
<gene>
    <name evidence="8" type="ORF">DSOUD_3052</name>
</gene>
<evidence type="ECO:0000256" key="1">
    <source>
        <dbReference type="ARBA" id="ARBA00004141"/>
    </source>
</evidence>
<dbReference type="Proteomes" id="UP000057158">
    <property type="component" value="Chromosome"/>
</dbReference>
<dbReference type="InterPro" id="IPR006685">
    <property type="entry name" value="MscS_channel_2nd"/>
</dbReference>
<proteinExistence type="inferred from homology"/>
<dbReference type="EMBL" id="CP010802">
    <property type="protein sequence ID" value="ALC17778.1"/>
    <property type="molecule type" value="Genomic_DNA"/>
</dbReference>
<keyword evidence="9" id="KW-1185">Reference proteome</keyword>